<dbReference type="GO" id="GO:0046872">
    <property type="term" value="F:metal ion binding"/>
    <property type="evidence" value="ECO:0007669"/>
    <property type="project" value="UniProtKB-KW"/>
</dbReference>
<dbReference type="PROSITE" id="PS51417">
    <property type="entry name" value="ARF"/>
    <property type="match status" value="1"/>
</dbReference>
<feature type="binding site" evidence="4">
    <location>
        <position position="48"/>
    </location>
    <ligand>
        <name>Mg(2+)</name>
        <dbReference type="ChEBI" id="CHEBI:18420"/>
    </ligand>
</feature>
<reference evidence="7" key="1">
    <citation type="journal article" date="2019" name="Nat. Commun.">
        <title>Expansion of phycobilisome linker gene families in mesophilic red algae.</title>
        <authorList>
            <person name="Lee J."/>
            <person name="Kim D."/>
            <person name="Bhattacharya D."/>
            <person name="Yoon H.S."/>
        </authorList>
    </citation>
    <scope>NUCLEOTIDE SEQUENCE [LARGE SCALE GENOMIC DNA]</scope>
    <source>
        <strain evidence="7">CCMP 1328</strain>
    </source>
</reference>
<feature type="binding site" evidence="3">
    <location>
        <position position="70"/>
    </location>
    <ligand>
        <name>GTP</name>
        <dbReference type="ChEBI" id="CHEBI:37565"/>
    </ligand>
</feature>
<feature type="binding site" evidence="3">
    <location>
        <begin position="24"/>
        <end position="31"/>
    </location>
    <ligand>
        <name>GTP</name>
        <dbReference type="ChEBI" id="CHEBI:37565"/>
    </ligand>
</feature>
<evidence type="ECO:0000256" key="5">
    <source>
        <dbReference type="RuleBase" id="RU003925"/>
    </source>
</evidence>
<name>A0A5J4YTK3_PORPP</name>
<dbReference type="SMART" id="SM00178">
    <property type="entry name" value="SAR"/>
    <property type="match status" value="1"/>
</dbReference>
<evidence type="ECO:0000256" key="3">
    <source>
        <dbReference type="PIRSR" id="PIRSR606689-1"/>
    </source>
</evidence>
<dbReference type="FunFam" id="3.40.50.300:FF:000624">
    <property type="entry name" value="ADP-ribosylation factor 1"/>
    <property type="match status" value="1"/>
</dbReference>
<dbReference type="InterPro" id="IPR027417">
    <property type="entry name" value="P-loop_NTPase"/>
</dbReference>
<keyword evidence="4" id="KW-0479">Metal-binding</keyword>
<dbReference type="SUPFAM" id="SSF52540">
    <property type="entry name" value="P-loop containing nucleoside triphosphate hydrolases"/>
    <property type="match status" value="1"/>
</dbReference>
<dbReference type="Proteomes" id="UP000324585">
    <property type="component" value="Unassembled WGS sequence"/>
</dbReference>
<feature type="binding site" evidence="4">
    <location>
        <position position="31"/>
    </location>
    <ligand>
        <name>Mg(2+)</name>
        <dbReference type="ChEBI" id="CHEBI:18420"/>
    </ligand>
</feature>
<dbReference type="AlphaFoldDB" id="A0A5J4YTK3"/>
<evidence type="ECO:0000256" key="2">
    <source>
        <dbReference type="ARBA" id="ARBA00023134"/>
    </source>
</evidence>
<dbReference type="SMART" id="SM00175">
    <property type="entry name" value="RAB"/>
    <property type="match status" value="1"/>
</dbReference>
<dbReference type="InterPro" id="IPR024156">
    <property type="entry name" value="Small_GTPase_ARF"/>
</dbReference>
<keyword evidence="1 3" id="KW-0547">Nucleotide-binding</keyword>
<sequence length="180" mass="19926">MGGVFSSLLASLFGSREVRILMLGLDNAGKTSILYRLKDGAHIKTVPTIGFNVETLEFNNISMQVWDLGGQASIRPYWRSYYQRQEAVIFVVDSTDRDRMSIAQSELASLLEEEELEDAIVCIFANKQDAPEAMEVADVAEAMGVNRLQDRTWTIIGTSALKGTGLEEGLSWISNNLKST</sequence>
<dbReference type="InterPro" id="IPR006689">
    <property type="entry name" value="Small_GTPase_ARF/SAR"/>
</dbReference>
<keyword evidence="4" id="KW-0460">Magnesium</keyword>
<dbReference type="PROSITE" id="PS51419">
    <property type="entry name" value="RAB"/>
    <property type="match status" value="1"/>
</dbReference>
<dbReference type="PRINTS" id="PR00328">
    <property type="entry name" value="SAR1GTPBP"/>
</dbReference>
<proteinExistence type="inferred from homology"/>
<evidence type="ECO:0000256" key="1">
    <source>
        <dbReference type="ARBA" id="ARBA00022741"/>
    </source>
</evidence>
<comment type="similarity">
    <text evidence="5">Belongs to the small GTPase superfamily. Arf family.</text>
</comment>
<dbReference type="SMART" id="SM00177">
    <property type="entry name" value="ARF"/>
    <property type="match status" value="1"/>
</dbReference>
<dbReference type="GO" id="GO:0005525">
    <property type="term" value="F:GTP binding"/>
    <property type="evidence" value="ECO:0007669"/>
    <property type="project" value="UniProtKB-KW"/>
</dbReference>
<dbReference type="Pfam" id="PF00025">
    <property type="entry name" value="Arf"/>
    <property type="match status" value="1"/>
</dbReference>
<dbReference type="OrthoDB" id="2011769at2759"/>
<dbReference type="PANTHER" id="PTHR11711">
    <property type="entry name" value="ADP RIBOSYLATION FACTOR-RELATED"/>
    <property type="match status" value="1"/>
</dbReference>
<dbReference type="Gene3D" id="3.40.50.300">
    <property type="entry name" value="P-loop containing nucleotide triphosphate hydrolases"/>
    <property type="match status" value="1"/>
</dbReference>
<feature type="binding site" evidence="3">
    <location>
        <begin position="126"/>
        <end position="129"/>
    </location>
    <ligand>
        <name>GTP</name>
        <dbReference type="ChEBI" id="CHEBI:37565"/>
    </ligand>
</feature>
<dbReference type="NCBIfam" id="TIGR00231">
    <property type="entry name" value="small_GTP"/>
    <property type="match status" value="1"/>
</dbReference>
<keyword evidence="2 3" id="KW-0342">GTP-binding</keyword>
<dbReference type="GO" id="GO:0003924">
    <property type="term" value="F:GTPase activity"/>
    <property type="evidence" value="ECO:0007669"/>
    <property type="project" value="InterPro"/>
</dbReference>
<evidence type="ECO:0000313" key="7">
    <source>
        <dbReference type="Proteomes" id="UP000324585"/>
    </source>
</evidence>
<protein>
    <submittedName>
        <fullName evidence="6">ADP-ribosylation factor 1</fullName>
    </submittedName>
</protein>
<gene>
    <name evidence="6" type="ORF">FVE85_4924</name>
</gene>
<keyword evidence="7" id="KW-1185">Reference proteome</keyword>
<accession>A0A5J4YTK3</accession>
<dbReference type="OMA" id="MGAGMSW"/>
<evidence type="ECO:0000313" key="6">
    <source>
        <dbReference type="EMBL" id="KAA8493787.1"/>
    </source>
</evidence>
<organism evidence="6 7">
    <name type="scientific">Porphyridium purpureum</name>
    <name type="common">Red alga</name>
    <name type="synonym">Porphyridium cruentum</name>
    <dbReference type="NCBI Taxonomy" id="35688"/>
    <lineage>
        <taxon>Eukaryota</taxon>
        <taxon>Rhodophyta</taxon>
        <taxon>Bangiophyceae</taxon>
        <taxon>Porphyridiales</taxon>
        <taxon>Porphyridiaceae</taxon>
        <taxon>Porphyridium</taxon>
    </lineage>
</organism>
<dbReference type="EMBL" id="VRMN01000006">
    <property type="protein sequence ID" value="KAA8493787.1"/>
    <property type="molecule type" value="Genomic_DNA"/>
</dbReference>
<comment type="caution">
    <text evidence="6">The sequence shown here is derived from an EMBL/GenBank/DDBJ whole genome shotgun (WGS) entry which is preliminary data.</text>
</comment>
<dbReference type="InterPro" id="IPR005225">
    <property type="entry name" value="Small_GTP-bd"/>
</dbReference>
<evidence type="ECO:0000256" key="4">
    <source>
        <dbReference type="PIRSR" id="PIRSR606689-2"/>
    </source>
</evidence>